<keyword evidence="6" id="KW-1185">Reference proteome</keyword>
<protein>
    <submittedName>
        <fullName evidence="5">LytTR family two component transcriptional regulator</fullName>
    </submittedName>
</protein>
<feature type="domain" description="Response regulatory" evidence="3">
    <location>
        <begin position="6"/>
        <end position="118"/>
    </location>
</feature>
<name>A0A327P334_9BACT</name>
<dbReference type="InterPro" id="IPR001789">
    <property type="entry name" value="Sig_transdc_resp-reg_receiver"/>
</dbReference>
<proteinExistence type="predicted"/>
<dbReference type="Gene3D" id="2.40.50.1020">
    <property type="entry name" value="LytTr DNA-binding domain"/>
    <property type="match status" value="1"/>
</dbReference>
<comment type="caution">
    <text evidence="5">The sequence shown here is derived from an EMBL/GenBank/DDBJ whole genome shotgun (WGS) entry which is preliminary data.</text>
</comment>
<dbReference type="GO" id="GO:0003677">
    <property type="term" value="F:DNA binding"/>
    <property type="evidence" value="ECO:0007669"/>
    <property type="project" value="InterPro"/>
</dbReference>
<dbReference type="PANTHER" id="PTHR44591:SF3">
    <property type="entry name" value="RESPONSE REGULATORY DOMAIN-CONTAINING PROTEIN"/>
    <property type="match status" value="1"/>
</dbReference>
<organism evidence="5 6">
    <name type="scientific">Algoriphagus yeomjeoni</name>
    <dbReference type="NCBI Taxonomy" id="291403"/>
    <lineage>
        <taxon>Bacteria</taxon>
        <taxon>Pseudomonadati</taxon>
        <taxon>Bacteroidota</taxon>
        <taxon>Cytophagia</taxon>
        <taxon>Cytophagales</taxon>
        <taxon>Cyclobacteriaceae</taxon>
        <taxon>Algoriphagus</taxon>
    </lineage>
</organism>
<dbReference type="PANTHER" id="PTHR44591">
    <property type="entry name" value="STRESS RESPONSE REGULATOR PROTEIN 1"/>
    <property type="match status" value="1"/>
</dbReference>
<gene>
    <name evidence="5" type="ORF">LV83_03271</name>
</gene>
<dbReference type="AlphaFoldDB" id="A0A327P334"/>
<dbReference type="Pfam" id="PF00072">
    <property type="entry name" value="Response_reg"/>
    <property type="match status" value="1"/>
</dbReference>
<dbReference type="InterPro" id="IPR007492">
    <property type="entry name" value="LytTR_DNA-bd_dom"/>
</dbReference>
<dbReference type="RefSeq" id="WP_111612605.1">
    <property type="nucleotide sequence ID" value="NZ_QLLK01000010.1"/>
</dbReference>
<dbReference type="PROSITE" id="PS50930">
    <property type="entry name" value="HTH_LYTTR"/>
    <property type="match status" value="1"/>
</dbReference>
<dbReference type="SMART" id="SM00448">
    <property type="entry name" value="REC"/>
    <property type="match status" value="1"/>
</dbReference>
<evidence type="ECO:0000256" key="2">
    <source>
        <dbReference type="PROSITE-ProRule" id="PRU00169"/>
    </source>
</evidence>
<dbReference type="InterPro" id="IPR050595">
    <property type="entry name" value="Bact_response_regulator"/>
</dbReference>
<sequence length="242" mass="27719">MEQQYKIGLIDDEEHVLELLAVEISMLPGFEVGFATVDPLVGLEYARDGMADILITDILMPELGGLELSRKLIDSGIPVIICSGHSKYALSGYKVDALGFLTKPPESVELAEVLEKAKKKLDSLYWVRKEMEDNYNVVGDKLGYRQQVYKPSEILYMEQQNKKSTVKLEDGSEFVLTSPFLESLKKLRNRYMVRVHQSYAVNILKVKNLYPEECELVSGDRIAMSRSYKEDVRRIFENRRIN</sequence>
<accession>A0A327P334</accession>
<keyword evidence="1 2" id="KW-0597">Phosphoprotein</keyword>
<dbReference type="InterPro" id="IPR011006">
    <property type="entry name" value="CheY-like_superfamily"/>
</dbReference>
<evidence type="ECO:0000313" key="6">
    <source>
        <dbReference type="Proteomes" id="UP000249610"/>
    </source>
</evidence>
<dbReference type="SMART" id="SM00850">
    <property type="entry name" value="LytTR"/>
    <property type="match status" value="1"/>
</dbReference>
<feature type="domain" description="HTH LytTR-type" evidence="4">
    <location>
        <begin position="148"/>
        <end position="238"/>
    </location>
</feature>
<dbReference type="Pfam" id="PF04397">
    <property type="entry name" value="LytTR"/>
    <property type="match status" value="1"/>
</dbReference>
<dbReference type="GO" id="GO:0000160">
    <property type="term" value="P:phosphorelay signal transduction system"/>
    <property type="evidence" value="ECO:0007669"/>
    <property type="project" value="InterPro"/>
</dbReference>
<dbReference type="Gene3D" id="3.40.50.2300">
    <property type="match status" value="1"/>
</dbReference>
<dbReference type="PROSITE" id="PS50110">
    <property type="entry name" value="RESPONSE_REGULATORY"/>
    <property type="match status" value="1"/>
</dbReference>
<dbReference type="Proteomes" id="UP000249610">
    <property type="component" value="Unassembled WGS sequence"/>
</dbReference>
<dbReference type="OrthoDB" id="822409at2"/>
<feature type="modified residue" description="4-aspartylphosphate" evidence="2">
    <location>
        <position position="57"/>
    </location>
</feature>
<evidence type="ECO:0000313" key="5">
    <source>
        <dbReference type="EMBL" id="RAI86715.1"/>
    </source>
</evidence>
<evidence type="ECO:0000259" key="4">
    <source>
        <dbReference type="PROSITE" id="PS50930"/>
    </source>
</evidence>
<evidence type="ECO:0000256" key="1">
    <source>
        <dbReference type="ARBA" id="ARBA00022553"/>
    </source>
</evidence>
<dbReference type="EMBL" id="QLLK01000010">
    <property type="protein sequence ID" value="RAI86715.1"/>
    <property type="molecule type" value="Genomic_DNA"/>
</dbReference>
<reference evidence="5 6" key="1">
    <citation type="submission" date="2018-06" db="EMBL/GenBank/DDBJ databases">
        <title>Genomic Encyclopedia of Archaeal and Bacterial Type Strains, Phase II (KMG-II): from individual species to whole genera.</title>
        <authorList>
            <person name="Goeker M."/>
        </authorList>
    </citation>
    <scope>NUCLEOTIDE SEQUENCE [LARGE SCALE GENOMIC DNA]</scope>
    <source>
        <strain evidence="5 6">DSM 23446</strain>
    </source>
</reference>
<dbReference type="SUPFAM" id="SSF52172">
    <property type="entry name" value="CheY-like"/>
    <property type="match status" value="1"/>
</dbReference>
<evidence type="ECO:0000259" key="3">
    <source>
        <dbReference type="PROSITE" id="PS50110"/>
    </source>
</evidence>